<proteinExistence type="predicted"/>
<gene>
    <name evidence="1" type="ORF">HAX54_050883</name>
</gene>
<feature type="non-terminal residue" evidence="1">
    <location>
        <position position="105"/>
    </location>
</feature>
<evidence type="ECO:0000313" key="2">
    <source>
        <dbReference type="Proteomes" id="UP000823775"/>
    </source>
</evidence>
<dbReference type="Proteomes" id="UP000823775">
    <property type="component" value="Unassembled WGS sequence"/>
</dbReference>
<comment type="caution">
    <text evidence="1">The sequence shown here is derived from an EMBL/GenBank/DDBJ whole genome shotgun (WGS) entry which is preliminary data.</text>
</comment>
<sequence>HMDLVFYYLRKKDKYDIKSTYKYTTTDCISKIRIGEIYDKYVDTSGDSSVAREEDVICHDAVIHSEIGKLAKLLPLYLSIYDWIQKSTGLGQVNFTKRRRELIGS</sequence>
<reference evidence="1 2" key="1">
    <citation type="journal article" date="2021" name="BMC Genomics">
        <title>Datura genome reveals duplications of psychoactive alkaloid biosynthetic genes and high mutation rate following tissue culture.</title>
        <authorList>
            <person name="Rajewski A."/>
            <person name="Carter-House D."/>
            <person name="Stajich J."/>
            <person name="Litt A."/>
        </authorList>
    </citation>
    <scope>NUCLEOTIDE SEQUENCE [LARGE SCALE GENOMIC DNA]</scope>
    <source>
        <strain evidence="1">AR-01</strain>
    </source>
</reference>
<organism evidence="1 2">
    <name type="scientific">Datura stramonium</name>
    <name type="common">Jimsonweed</name>
    <name type="synonym">Common thornapple</name>
    <dbReference type="NCBI Taxonomy" id="4076"/>
    <lineage>
        <taxon>Eukaryota</taxon>
        <taxon>Viridiplantae</taxon>
        <taxon>Streptophyta</taxon>
        <taxon>Embryophyta</taxon>
        <taxon>Tracheophyta</taxon>
        <taxon>Spermatophyta</taxon>
        <taxon>Magnoliopsida</taxon>
        <taxon>eudicotyledons</taxon>
        <taxon>Gunneridae</taxon>
        <taxon>Pentapetalae</taxon>
        <taxon>asterids</taxon>
        <taxon>lamiids</taxon>
        <taxon>Solanales</taxon>
        <taxon>Solanaceae</taxon>
        <taxon>Solanoideae</taxon>
        <taxon>Datureae</taxon>
        <taxon>Datura</taxon>
    </lineage>
</organism>
<dbReference type="EMBL" id="JACEIK010089605">
    <property type="protein sequence ID" value="MCE5167373.1"/>
    <property type="molecule type" value="Genomic_DNA"/>
</dbReference>
<name>A0ABS8Y6S9_DATST</name>
<protein>
    <submittedName>
        <fullName evidence="1">Uncharacterized protein</fullName>
    </submittedName>
</protein>
<feature type="non-terminal residue" evidence="1">
    <location>
        <position position="1"/>
    </location>
</feature>
<keyword evidence="2" id="KW-1185">Reference proteome</keyword>
<accession>A0ABS8Y6S9</accession>
<evidence type="ECO:0000313" key="1">
    <source>
        <dbReference type="EMBL" id="MCE5167373.1"/>
    </source>
</evidence>